<organism evidence="2 3">
    <name type="scientific">Paramuricea clavata</name>
    <name type="common">Red gorgonian</name>
    <name type="synonym">Violescent sea-whip</name>
    <dbReference type="NCBI Taxonomy" id="317549"/>
    <lineage>
        <taxon>Eukaryota</taxon>
        <taxon>Metazoa</taxon>
        <taxon>Cnidaria</taxon>
        <taxon>Anthozoa</taxon>
        <taxon>Octocorallia</taxon>
        <taxon>Malacalcyonacea</taxon>
        <taxon>Plexauridae</taxon>
        <taxon>Paramuricea</taxon>
    </lineage>
</organism>
<feature type="compositionally biased region" description="Basic and acidic residues" evidence="1">
    <location>
        <begin position="173"/>
        <end position="194"/>
    </location>
</feature>
<dbReference type="Proteomes" id="UP001152795">
    <property type="component" value="Unassembled WGS sequence"/>
</dbReference>
<evidence type="ECO:0000313" key="2">
    <source>
        <dbReference type="EMBL" id="CAB4034196.1"/>
    </source>
</evidence>
<keyword evidence="3" id="KW-1185">Reference proteome</keyword>
<protein>
    <submittedName>
        <fullName evidence="2">Uncharacterized protein</fullName>
    </submittedName>
</protein>
<reference evidence="2" key="1">
    <citation type="submission" date="2020-04" db="EMBL/GenBank/DDBJ databases">
        <authorList>
            <person name="Alioto T."/>
            <person name="Alioto T."/>
            <person name="Gomez Garrido J."/>
        </authorList>
    </citation>
    <scope>NUCLEOTIDE SEQUENCE</scope>
    <source>
        <strain evidence="2">A484AB</strain>
    </source>
</reference>
<name>A0A6S7JNM2_PARCT</name>
<evidence type="ECO:0000256" key="1">
    <source>
        <dbReference type="SAM" id="MobiDB-lite"/>
    </source>
</evidence>
<dbReference type="EMBL" id="CACRXK020019910">
    <property type="protein sequence ID" value="CAB4034196.1"/>
    <property type="molecule type" value="Genomic_DNA"/>
</dbReference>
<sequence>TYFTGVMASYIKLLEDPNGQVYSSQQGRNGEPVVYLVSHTRSLHTENKVSYVNEVASPDEPDGFVEIPLNNEPHKYTEANHNSISTTGIKSTEKENYVSTTSVDEGGDAEQELNTKLQQLEDIKKEQNEFTGTDEKSSSNCTRQEDNTEPLGKNRSSSDTERNSEMINQDTNETDKNSDDDTRNLISNESKENDTNSSEETEQAIVGDTDIRTECENQERDSEDEQNSEKSGEVQEIENLAVLSENSCDETGIENPAVDLDVSETVPPSVVITPASPDQEVGLRLDIEKNAGDEGKENPGFEAVEVKLSEGV</sequence>
<feature type="compositionally biased region" description="Basic and acidic residues" evidence="1">
    <location>
        <begin position="209"/>
        <end position="220"/>
    </location>
</feature>
<feature type="region of interest" description="Disordered" evidence="1">
    <location>
        <begin position="127"/>
        <end position="236"/>
    </location>
</feature>
<feature type="compositionally biased region" description="Basic and acidic residues" evidence="1">
    <location>
        <begin position="127"/>
        <end position="137"/>
    </location>
</feature>
<feature type="region of interest" description="Disordered" evidence="1">
    <location>
        <begin position="74"/>
        <end position="110"/>
    </location>
</feature>
<feature type="compositionally biased region" description="Polar residues" evidence="1">
    <location>
        <begin position="79"/>
        <end position="90"/>
    </location>
</feature>
<comment type="caution">
    <text evidence="2">The sequence shown here is derived from an EMBL/GenBank/DDBJ whole genome shotgun (WGS) entry which is preliminary data.</text>
</comment>
<gene>
    <name evidence="2" type="ORF">PACLA_8A049467</name>
</gene>
<dbReference type="AlphaFoldDB" id="A0A6S7JNM2"/>
<evidence type="ECO:0000313" key="3">
    <source>
        <dbReference type="Proteomes" id="UP001152795"/>
    </source>
</evidence>
<proteinExistence type="predicted"/>
<dbReference type="OrthoDB" id="10489360at2759"/>
<accession>A0A6S7JNM2</accession>
<feature type="non-terminal residue" evidence="2">
    <location>
        <position position="1"/>
    </location>
</feature>